<sequence length="823" mass="93228">MELSIESLFTVEESNEPFPEPVSIHISTPESEEKLCEGNGDVGIYIDPGFASPFKRWVNSLRPKKTFPVCQPQRHVEGWSHTPRASCDNTHLSLHYGSQEQQWEQLSRTSSHLGTVKTPSLSIASQAQSVVRSRRTTQSSTNTKSLKSGFRCSIDSLKPTSSISIDEEAQSRTIKRVQVLHEIVTTESDYVFGLKALTNLLMILSARPEIYHNVQRIRETHESFLSRVRDVMTISSVCDAELERLTVQAQKRSHTVDLSLKAFQPRSLRTHKLKTSISCRLKELAGETNEALKVAQEIETLSQSFVLYKEFCENYKLLHQDTSLLRDSVKNWPGFEQGIEALTKSAASIEARSLYENKSLCLNDIIIKPAQRLCKYPLLLEELLKWTHIKDDPSAHDGIRQVLESIREKVAEVNEATTITLNRTLIEKTFLLQEMLDPKSATIVDLYKQLGPMTLCGALYITYQASSQVTGAFMVCVLFKHHFFVAKMNEEYRRLQPLACLYISDVRMDSLSNGKGLEYFCTFSWKLLFQLHDEKFELVLSASSAAEEKQWKTDLRASSFSVLGLVPLQDVSALTPQLSRRPSLQTLGMPRVRSTLRPIIIRKTNCPHKNGQTQPIDGELDRPKAPPPGPASIITARRHERVRLERVILPIYTRDALPYPGMILAKGDFLFGSGALIRLSSIRPKRYKRSSSINLPTPLQNLGEPQDIDKTEDKIHGTKRGKRRDTSEFSHSLEHEKCWMLHKDSVIFLGRSKTVRVKPSPRLSYTPSPQPLSKGYKSSEHSDTPPRKGIWSIFNSMSLRKSKKNARPALVEHDDATNLDRSP</sequence>
<feature type="region of interest" description="Disordered" evidence="1">
    <location>
        <begin position="758"/>
        <end position="823"/>
    </location>
</feature>
<feature type="region of interest" description="Disordered" evidence="1">
    <location>
        <begin position="691"/>
        <end position="729"/>
    </location>
</feature>
<proteinExistence type="predicted"/>
<evidence type="ECO:0000256" key="1">
    <source>
        <dbReference type="SAM" id="MobiDB-lite"/>
    </source>
</evidence>
<feature type="region of interest" description="Disordered" evidence="1">
    <location>
        <begin position="607"/>
        <end position="634"/>
    </location>
</feature>
<dbReference type="Gene3D" id="1.20.900.10">
    <property type="entry name" value="Dbl homology (DH) domain"/>
    <property type="match status" value="1"/>
</dbReference>
<protein>
    <recommendedName>
        <fullName evidence="2">DH domain-containing protein</fullName>
    </recommendedName>
</protein>
<dbReference type="InterPro" id="IPR035899">
    <property type="entry name" value="DBL_dom_sf"/>
</dbReference>
<organism evidence="3 4">
    <name type="scientific">Aspergillus cavernicola</name>
    <dbReference type="NCBI Taxonomy" id="176166"/>
    <lineage>
        <taxon>Eukaryota</taxon>
        <taxon>Fungi</taxon>
        <taxon>Dikarya</taxon>
        <taxon>Ascomycota</taxon>
        <taxon>Pezizomycotina</taxon>
        <taxon>Eurotiomycetes</taxon>
        <taxon>Eurotiomycetidae</taxon>
        <taxon>Eurotiales</taxon>
        <taxon>Aspergillaceae</taxon>
        <taxon>Aspergillus</taxon>
        <taxon>Aspergillus subgen. Nidulantes</taxon>
    </lineage>
</organism>
<keyword evidence="4" id="KW-1185">Reference proteome</keyword>
<dbReference type="PANTHER" id="PTHR45818:SF3">
    <property type="entry name" value="PROTEIN VAV"/>
    <property type="match status" value="1"/>
</dbReference>
<dbReference type="Pfam" id="PF00621">
    <property type="entry name" value="RhoGEF"/>
    <property type="match status" value="1"/>
</dbReference>
<dbReference type="PROSITE" id="PS50010">
    <property type="entry name" value="DH_2"/>
    <property type="match status" value="1"/>
</dbReference>
<name>A0ABR4HHF7_9EURO</name>
<feature type="compositionally biased region" description="Basic and acidic residues" evidence="1">
    <location>
        <begin position="810"/>
        <end position="823"/>
    </location>
</feature>
<feature type="domain" description="DH" evidence="2">
    <location>
        <begin position="175"/>
        <end position="416"/>
    </location>
</feature>
<feature type="compositionally biased region" description="Polar residues" evidence="1">
    <location>
        <begin position="691"/>
        <end position="700"/>
    </location>
</feature>
<dbReference type="EMBL" id="JBFXLS010000118">
    <property type="protein sequence ID" value="KAL2814914.1"/>
    <property type="molecule type" value="Genomic_DNA"/>
</dbReference>
<evidence type="ECO:0000313" key="3">
    <source>
        <dbReference type="EMBL" id="KAL2814914.1"/>
    </source>
</evidence>
<feature type="compositionally biased region" description="Basic and acidic residues" evidence="1">
    <location>
        <begin position="777"/>
        <end position="786"/>
    </location>
</feature>
<dbReference type="Proteomes" id="UP001610335">
    <property type="component" value="Unassembled WGS sequence"/>
</dbReference>
<dbReference type="SUPFAM" id="SSF48065">
    <property type="entry name" value="DBL homology domain (DH-domain)"/>
    <property type="match status" value="1"/>
</dbReference>
<dbReference type="InterPro" id="IPR000219">
    <property type="entry name" value="DH_dom"/>
</dbReference>
<feature type="compositionally biased region" description="Basic and acidic residues" evidence="1">
    <location>
        <begin position="707"/>
        <end position="716"/>
    </location>
</feature>
<reference evidence="3 4" key="1">
    <citation type="submission" date="2024-07" db="EMBL/GenBank/DDBJ databases">
        <title>Section-level genome sequencing and comparative genomics of Aspergillus sections Usti and Cavernicolus.</title>
        <authorList>
            <consortium name="Lawrence Berkeley National Laboratory"/>
            <person name="Nybo J.L."/>
            <person name="Vesth T.C."/>
            <person name="Theobald S."/>
            <person name="Frisvad J.C."/>
            <person name="Larsen T.O."/>
            <person name="Kjaerboelling I."/>
            <person name="Rothschild-Mancinelli K."/>
            <person name="Lyhne E.K."/>
            <person name="Kogle M.E."/>
            <person name="Barry K."/>
            <person name="Clum A."/>
            <person name="Na H."/>
            <person name="Ledsgaard L."/>
            <person name="Lin J."/>
            <person name="Lipzen A."/>
            <person name="Kuo A."/>
            <person name="Riley R."/>
            <person name="Mondo S."/>
            <person name="LaButti K."/>
            <person name="Haridas S."/>
            <person name="Pangalinan J."/>
            <person name="Salamov A.A."/>
            <person name="Simmons B.A."/>
            <person name="Magnuson J.K."/>
            <person name="Chen J."/>
            <person name="Drula E."/>
            <person name="Henrissat B."/>
            <person name="Wiebenga A."/>
            <person name="Lubbers R.J."/>
            <person name="Gomes A.C."/>
            <person name="Makela M.R."/>
            <person name="Stajich J."/>
            <person name="Grigoriev I.V."/>
            <person name="Mortensen U.H."/>
            <person name="De vries R.P."/>
            <person name="Baker S.E."/>
            <person name="Andersen M.R."/>
        </authorList>
    </citation>
    <scope>NUCLEOTIDE SEQUENCE [LARGE SCALE GENOMIC DNA]</scope>
    <source>
        <strain evidence="3 4">CBS 600.67</strain>
    </source>
</reference>
<accession>A0ABR4HHF7</accession>
<dbReference type="SMART" id="SM00325">
    <property type="entry name" value="RhoGEF"/>
    <property type="match status" value="1"/>
</dbReference>
<comment type="caution">
    <text evidence="3">The sequence shown here is derived from an EMBL/GenBank/DDBJ whole genome shotgun (WGS) entry which is preliminary data.</text>
</comment>
<evidence type="ECO:0000259" key="2">
    <source>
        <dbReference type="PROSITE" id="PS50010"/>
    </source>
</evidence>
<evidence type="ECO:0000313" key="4">
    <source>
        <dbReference type="Proteomes" id="UP001610335"/>
    </source>
</evidence>
<gene>
    <name evidence="3" type="ORF">BDW59DRAFT_154110</name>
</gene>
<dbReference type="PANTHER" id="PTHR45818">
    <property type="entry name" value="PROTEIN VAV"/>
    <property type="match status" value="1"/>
</dbReference>